<evidence type="ECO:0000313" key="2">
    <source>
        <dbReference type="EMBL" id="CAF1623289.1"/>
    </source>
</evidence>
<dbReference type="Proteomes" id="UP000681720">
    <property type="component" value="Unassembled WGS sequence"/>
</dbReference>
<dbReference type="EMBL" id="CAJOBJ010380990">
    <property type="protein sequence ID" value="CAF5227415.1"/>
    <property type="molecule type" value="Genomic_DNA"/>
</dbReference>
<name>A0A816CDN8_9BILA</name>
<feature type="compositionally biased region" description="Low complexity" evidence="1">
    <location>
        <begin position="56"/>
        <end position="74"/>
    </location>
</feature>
<feature type="region of interest" description="Disordered" evidence="1">
    <location>
        <begin position="53"/>
        <end position="144"/>
    </location>
</feature>
<gene>
    <name evidence="3" type="ORF">GIL414_LOCUS87632</name>
    <name evidence="2" type="ORF">KQP761_LOCUS24956</name>
</gene>
<protein>
    <submittedName>
        <fullName evidence="2">Uncharacterized protein</fullName>
    </submittedName>
</protein>
<dbReference type="Proteomes" id="UP000663834">
    <property type="component" value="Unassembled WGS sequence"/>
</dbReference>
<comment type="caution">
    <text evidence="2">The sequence shown here is derived from an EMBL/GenBank/DDBJ whole genome shotgun (WGS) entry which is preliminary data.</text>
</comment>
<evidence type="ECO:0000256" key="1">
    <source>
        <dbReference type="SAM" id="MobiDB-lite"/>
    </source>
</evidence>
<dbReference type="AlphaFoldDB" id="A0A816CDN8"/>
<proteinExistence type="predicted"/>
<reference evidence="2" key="1">
    <citation type="submission" date="2021-02" db="EMBL/GenBank/DDBJ databases">
        <authorList>
            <person name="Nowell W R."/>
        </authorList>
    </citation>
    <scope>NUCLEOTIDE SEQUENCE</scope>
</reference>
<sequence>MPTELRDPSPTAPNLPQEFNLETIPAPPDALPQRQVFANAATTASYNNITQPFMVNQNQQQQTTTTTTTTSSNRRQQRRKGGQQQNRQNRRNRRNSNYNRYAELAEDNDDNNDDPVETDLNDEPIFKNKNKNRRDVKKKKTRLY</sequence>
<organism evidence="2 4">
    <name type="scientific">Rotaria magnacalcarata</name>
    <dbReference type="NCBI Taxonomy" id="392030"/>
    <lineage>
        <taxon>Eukaryota</taxon>
        <taxon>Metazoa</taxon>
        <taxon>Spiralia</taxon>
        <taxon>Gnathifera</taxon>
        <taxon>Rotifera</taxon>
        <taxon>Eurotatoria</taxon>
        <taxon>Bdelloidea</taxon>
        <taxon>Philodinida</taxon>
        <taxon>Philodinidae</taxon>
        <taxon>Rotaria</taxon>
    </lineage>
</organism>
<evidence type="ECO:0000313" key="4">
    <source>
        <dbReference type="Proteomes" id="UP000663834"/>
    </source>
</evidence>
<feature type="region of interest" description="Disordered" evidence="1">
    <location>
        <begin position="1"/>
        <end position="29"/>
    </location>
</feature>
<feature type="compositionally biased region" description="Basic residues" evidence="1">
    <location>
        <begin position="128"/>
        <end position="144"/>
    </location>
</feature>
<dbReference type="EMBL" id="CAJNOW010013669">
    <property type="protein sequence ID" value="CAF1623289.1"/>
    <property type="molecule type" value="Genomic_DNA"/>
</dbReference>
<feature type="compositionally biased region" description="Acidic residues" evidence="1">
    <location>
        <begin position="104"/>
        <end position="122"/>
    </location>
</feature>
<feature type="non-terminal residue" evidence="2">
    <location>
        <position position="144"/>
    </location>
</feature>
<evidence type="ECO:0000313" key="3">
    <source>
        <dbReference type="EMBL" id="CAF5227415.1"/>
    </source>
</evidence>
<accession>A0A816CDN8</accession>